<dbReference type="InterPro" id="IPR016169">
    <property type="entry name" value="FAD-bd_PCMH_sub2"/>
</dbReference>
<accession>A0AAE1M6T0</accession>
<keyword evidence="4" id="KW-0732">Signal</keyword>
<dbReference type="PROSITE" id="PS51387">
    <property type="entry name" value="FAD_PCMH"/>
    <property type="match status" value="1"/>
</dbReference>
<dbReference type="SUPFAM" id="SSF56176">
    <property type="entry name" value="FAD-binding/transporter-associated domain-like"/>
    <property type="match status" value="1"/>
</dbReference>
<dbReference type="Gene3D" id="3.30.43.10">
    <property type="entry name" value="Uridine Diphospho-n-acetylenolpyruvylglucosamine Reductase, domain 2"/>
    <property type="match status" value="1"/>
</dbReference>
<dbReference type="EMBL" id="JAWXYG010000014">
    <property type="protein sequence ID" value="KAK4253944.1"/>
    <property type="molecule type" value="Genomic_DNA"/>
</dbReference>
<protein>
    <recommendedName>
        <fullName evidence="7">FAD-binding PCMH-type domain-containing protein</fullName>
    </recommendedName>
</protein>
<dbReference type="Proteomes" id="UP001293593">
    <property type="component" value="Unassembled WGS sequence"/>
</dbReference>
<dbReference type="Pfam" id="PF01565">
    <property type="entry name" value="FAD_binding_4"/>
    <property type="match status" value="1"/>
</dbReference>
<evidence type="ECO:0000256" key="5">
    <source>
        <dbReference type="ARBA" id="ARBA00022827"/>
    </source>
</evidence>
<comment type="caution">
    <text evidence="8">The sequence shown here is derived from an EMBL/GenBank/DDBJ whole genome shotgun (WGS) entry which is preliminary data.</text>
</comment>
<evidence type="ECO:0000256" key="6">
    <source>
        <dbReference type="ARBA" id="ARBA00023180"/>
    </source>
</evidence>
<gene>
    <name evidence="8" type="ORF">QN277_009387</name>
</gene>
<dbReference type="InterPro" id="IPR012951">
    <property type="entry name" value="BBE"/>
</dbReference>
<comment type="similarity">
    <text evidence="2">Belongs to the oxygen-dependent FAD-linked oxidoreductase family.</text>
</comment>
<evidence type="ECO:0000259" key="7">
    <source>
        <dbReference type="PROSITE" id="PS51387"/>
    </source>
</evidence>
<dbReference type="PANTHER" id="PTHR32448">
    <property type="entry name" value="OS08G0158400 PROTEIN"/>
    <property type="match status" value="1"/>
</dbReference>
<keyword evidence="9" id="KW-1185">Reference proteome</keyword>
<evidence type="ECO:0000313" key="8">
    <source>
        <dbReference type="EMBL" id="KAK4253944.1"/>
    </source>
</evidence>
<comment type="cofactor">
    <cofactor evidence="1">
        <name>FAD</name>
        <dbReference type="ChEBI" id="CHEBI:57692"/>
    </cofactor>
</comment>
<reference evidence="8" key="1">
    <citation type="submission" date="2023-10" db="EMBL/GenBank/DDBJ databases">
        <title>Chromosome-level genome of the transformable northern wattle, Acacia crassicarpa.</title>
        <authorList>
            <person name="Massaro I."/>
            <person name="Sinha N.R."/>
            <person name="Poethig S."/>
            <person name="Leichty A.R."/>
        </authorList>
    </citation>
    <scope>NUCLEOTIDE SEQUENCE</scope>
    <source>
        <strain evidence="8">Acra3RX</strain>
        <tissue evidence="8">Leaf</tissue>
    </source>
</reference>
<evidence type="ECO:0000256" key="4">
    <source>
        <dbReference type="ARBA" id="ARBA00022729"/>
    </source>
</evidence>
<dbReference type="Pfam" id="PF08031">
    <property type="entry name" value="BBE"/>
    <property type="match status" value="1"/>
</dbReference>
<dbReference type="Gene3D" id="3.30.465.10">
    <property type="match status" value="1"/>
</dbReference>
<dbReference type="Gene3D" id="3.40.462.20">
    <property type="match status" value="1"/>
</dbReference>
<organism evidence="8 9">
    <name type="scientific">Acacia crassicarpa</name>
    <name type="common">northern wattle</name>
    <dbReference type="NCBI Taxonomy" id="499986"/>
    <lineage>
        <taxon>Eukaryota</taxon>
        <taxon>Viridiplantae</taxon>
        <taxon>Streptophyta</taxon>
        <taxon>Embryophyta</taxon>
        <taxon>Tracheophyta</taxon>
        <taxon>Spermatophyta</taxon>
        <taxon>Magnoliopsida</taxon>
        <taxon>eudicotyledons</taxon>
        <taxon>Gunneridae</taxon>
        <taxon>Pentapetalae</taxon>
        <taxon>rosids</taxon>
        <taxon>fabids</taxon>
        <taxon>Fabales</taxon>
        <taxon>Fabaceae</taxon>
        <taxon>Caesalpinioideae</taxon>
        <taxon>mimosoid clade</taxon>
        <taxon>Acacieae</taxon>
        <taxon>Acacia</taxon>
    </lineage>
</organism>
<evidence type="ECO:0000256" key="1">
    <source>
        <dbReference type="ARBA" id="ARBA00001974"/>
    </source>
</evidence>
<keyword evidence="5" id="KW-0274">FAD</keyword>
<evidence type="ECO:0000256" key="2">
    <source>
        <dbReference type="ARBA" id="ARBA00005466"/>
    </source>
</evidence>
<dbReference type="GO" id="GO:0016491">
    <property type="term" value="F:oxidoreductase activity"/>
    <property type="evidence" value="ECO:0007669"/>
    <property type="project" value="InterPro"/>
</dbReference>
<proteinExistence type="inferred from homology"/>
<dbReference type="InterPro" id="IPR016167">
    <property type="entry name" value="FAD-bd_PCMH_sub1"/>
</dbReference>
<name>A0AAE1M6T0_9FABA</name>
<dbReference type="InterPro" id="IPR016166">
    <property type="entry name" value="FAD-bd_PCMH"/>
</dbReference>
<feature type="domain" description="FAD-binding PCMH-type" evidence="7">
    <location>
        <begin position="1"/>
        <end position="176"/>
    </location>
</feature>
<evidence type="ECO:0000313" key="9">
    <source>
        <dbReference type="Proteomes" id="UP001293593"/>
    </source>
</evidence>
<dbReference type="GO" id="GO:0071949">
    <property type="term" value="F:FAD binding"/>
    <property type="evidence" value="ECO:0007669"/>
    <property type="project" value="InterPro"/>
</dbReference>
<dbReference type="AlphaFoldDB" id="A0AAE1M6T0"/>
<sequence>MPKPEFIFTPLEDSHVQVAVICSKKLKIHMRVRSGGHDYECLSFVSFIEKPFMVLDLSKLRAIQVDIEQNSAWIQTGATIGEVYYKIYEKSPVHGFPAGIWTSLGIGGHITGGAYGAMLRKYGLGADNVIDARIVDANGKILNRAAMGEDLFWAIRGGGGGSFGIILWWQIKLVKVPSTVTVFTINKTSEQNANKILHKWQQVAPNIDDDIFIRVQIQTTNSSVSGKRTVLASFNALFLGRTKKLLHVMSKSFPELGLAKKDCLETSWIKSVLYHAGYPNNTPPEILLQGKSITKFSFKSKSDFARQVIPETALNTLWELLLQEDMPTIFWTPYGGMMSKISESATPFPHREGTLFMIQYLTVWPNEEKNIEKHMKWIRRLYDTMAPYASSFPREAYVNYRDLDLGMNKFNETSFLRSSTWGFKYFKNNFMRLVKVKSKVDPSNFFSHEQSIPPFPIKSKKN</sequence>
<dbReference type="InterPro" id="IPR036318">
    <property type="entry name" value="FAD-bd_PCMH-like_sf"/>
</dbReference>
<dbReference type="InterPro" id="IPR006094">
    <property type="entry name" value="Oxid_FAD_bind_N"/>
</dbReference>
<evidence type="ECO:0000256" key="3">
    <source>
        <dbReference type="ARBA" id="ARBA00022630"/>
    </source>
</evidence>
<keyword evidence="6" id="KW-0325">Glycoprotein</keyword>
<keyword evidence="3" id="KW-0285">Flavoprotein</keyword>